<dbReference type="PROSITE" id="PS50240">
    <property type="entry name" value="TRYPSIN_DOM"/>
    <property type="match status" value="1"/>
</dbReference>
<dbReference type="InterPro" id="IPR043504">
    <property type="entry name" value="Peptidase_S1_PA_chymotrypsin"/>
</dbReference>
<dbReference type="Gene3D" id="2.40.10.10">
    <property type="entry name" value="Trypsin-like serine proteases"/>
    <property type="match status" value="1"/>
</dbReference>
<comment type="caution">
    <text evidence="5">The sequence shown here is derived from an EMBL/GenBank/DDBJ whole genome shotgun (WGS) entry which is preliminary data.</text>
</comment>
<dbReference type="SUPFAM" id="SSF50494">
    <property type="entry name" value="Trypsin-like serine proteases"/>
    <property type="match status" value="1"/>
</dbReference>
<organism evidence="5 6">
    <name type="scientific">Actinophytocola algeriensis</name>
    <dbReference type="NCBI Taxonomy" id="1768010"/>
    <lineage>
        <taxon>Bacteria</taxon>
        <taxon>Bacillati</taxon>
        <taxon>Actinomycetota</taxon>
        <taxon>Actinomycetes</taxon>
        <taxon>Pseudonocardiales</taxon>
        <taxon>Pseudonocardiaceae</taxon>
    </lineage>
</organism>
<dbReference type="Proteomes" id="UP000520767">
    <property type="component" value="Unassembled WGS sequence"/>
</dbReference>
<evidence type="ECO:0000313" key="6">
    <source>
        <dbReference type="Proteomes" id="UP000520767"/>
    </source>
</evidence>
<evidence type="ECO:0000256" key="3">
    <source>
        <dbReference type="SAM" id="SignalP"/>
    </source>
</evidence>
<dbReference type="GO" id="GO:0006508">
    <property type="term" value="P:proteolysis"/>
    <property type="evidence" value="ECO:0007669"/>
    <property type="project" value="UniProtKB-KW"/>
</dbReference>
<dbReference type="SMART" id="SM00020">
    <property type="entry name" value="Tryp_SPc"/>
    <property type="match status" value="1"/>
</dbReference>
<evidence type="ECO:0000256" key="2">
    <source>
        <dbReference type="ARBA" id="ARBA00023157"/>
    </source>
</evidence>
<evidence type="ECO:0000313" key="5">
    <source>
        <dbReference type="EMBL" id="MBB4903977.1"/>
    </source>
</evidence>
<evidence type="ECO:0000259" key="4">
    <source>
        <dbReference type="PROSITE" id="PS50240"/>
    </source>
</evidence>
<keyword evidence="6" id="KW-1185">Reference proteome</keyword>
<sequence length="244" mass="24743">MRIGRVGAALAGAALAALGVLGGATANAEVPPGNVGPAIIDGGNATSGPWAARLFVDGQENCSATIIAPTWILTAEHCVAGSGTYTFNIGNLDQTQGEQATGVAIHTHPDADLALVELDHAVNATYSPLGNQDAVEVGETVQVYGWGATCTDRPEIECQSQLLKVANVEVSSVSCTDYRGGTAVCANRVDGITAGGDSGGPMFATAPDGSYVQVGVASTSDRQTFTAYGNITVYRDWIAGIAGV</sequence>
<feature type="signal peptide" evidence="3">
    <location>
        <begin position="1"/>
        <end position="28"/>
    </location>
</feature>
<gene>
    <name evidence="5" type="ORF">FHR82_000187</name>
</gene>
<reference evidence="5 6" key="1">
    <citation type="submission" date="2020-08" db="EMBL/GenBank/DDBJ databases">
        <title>Genomic Encyclopedia of Type Strains, Phase III (KMG-III): the genomes of soil and plant-associated and newly described type strains.</title>
        <authorList>
            <person name="Whitman W."/>
        </authorList>
    </citation>
    <scope>NUCLEOTIDE SEQUENCE [LARGE SCALE GENOMIC DNA]</scope>
    <source>
        <strain evidence="5 6">CECT 8960</strain>
    </source>
</reference>
<dbReference type="EMBL" id="JACHJQ010000001">
    <property type="protein sequence ID" value="MBB4903977.1"/>
    <property type="molecule type" value="Genomic_DNA"/>
</dbReference>
<protein>
    <submittedName>
        <fullName evidence="5">Secreted trypsin-like serine protease</fullName>
    </submittedName>
</protein>
<dbReference type="InterPro" id="IPR001314">
    <property type="entry name" value="Peptidase_S1A"/>
</dbReference>
<comment type="similarity">
    <text evidence="1">Belongs to the peptidase S1 family.</text>
</comment>
<dbReference type="PRINTS" id="PR00722">
    <property type="entry name" value="CHYMOTRYPSIN"/>
</dbReference>
<feature type="chain" id="PRO_5031182830" evidence="3">
    <location>
        <begin position="29"/>
        <end position="244"/>
    </location>
</feature>
<keyword evidence="3" id="KW-0732">Signal</keyword>
<dbReference type="InterPro" id="IPR050430">
    <property type="entry name" value="Peptidase_S1"/>
</dbReference>
<dbReference type="AlphaFoldDB" id="A0A7W7PZ38"/>
<keyword evidence="5" id="KW-0378">Hydrolase</keyword>
<proteinExistence type="inferred from homology"/>
<dbReference type="RefSeq" id="WP_184808290.1">
    <property type="nucleotide sequence ID" value="NZ_JACHJQ010000001.1"/>
</dbReference>
<feature type="domain" description="Peptidase S1" evidence="4">
    <location>
        <begin position="40"/>
        <end position="243"/>
    </location>
</feature>
<keyword evidence="2" id="KW-1015">Disulfide bond</keyword>
<dbReference type="GO" id="GO:0004252">
    <property type="term" value="F:serine-type endopeptidase activity"/>
    <property type="evidence" value="ECO:0007669"/>
    <property type="project" value="InterPro"/>
</dbReference>
<accession>A0A7W7PZ38</accession>
<keyword evidence="5" id="KW-0645">Protease</keyword>
<dbReference type="InterPro" id="IPR009003">
    <property type="entry name" value="Peptidase_S1_PA"/>
</dbReference>
<evidence type="ECO:0000256" key="1">
    <source>
        <dbReference type="ARBA" id="ARBA00007664"/>
    </source>
</evidence>
<dbReference type="Pfam" id="PF00089">
    <property type="entry name" value="Trypsin"/>
    <property type="match status" value="1"/>
</dbReference>
<dbReference type="PANTHER" id="PTHR24276:SF98">
    <property type="entry name" value="FI18310P1-RELATED"/>
    <property type="match status" value="1"/>
</dbReference>
<dbReference type="PANTHER" id="PTHR24276">
    <property type="entry name" value="POLYSERASE-RELATED"/>
    <property type="match status" value="1"/>
</dbReference>
<dbReference type="InterPro" id="IPR001254">
    <property type="entry name" value="Trypsin_dom"/>
</dbReference>
<name>A0A7W7PZ38_9PSEU</name>